<dbReference type="Pfam" id="PF00150">
    <property type="entry name" value="Cellulase"/>
    <property type="match status" value="1"/>
</dbReference>
<dbReference type="SUPFAM" id="SSF51445">
    <property type="entry name" value="(Trans)glycosidases"/>
    <property type="match status" value="1"/>
</dbReference>
<proteinExistence type="inferred from homology"/>
<feature type="domain" description="Beta-galactosidase trimerisation" evidence="5">
    <location>
        <begin position="369"/>
        <end position="520"/>
    </location>
</feature>
<dbReference type="InterPro" id="IPR001547">
    <property type="entry name" value="Glyco_hydro_5"/>
</dbReference>
<protein>
    <submittedName>
        <fullName evidence="6">Cellulase family glycosylhydrolase</fullName>
    </submittedName>
</protein>
<keyword evidence="1 3" id="KW-0378">Hydrolase</keyword>
<evidence type="ECO:0000259" key="4">
    <source>
        <dbReference type="Pfam" id="PF00150"/>
    </source>
</evidence>
<dbReference type="InterPro" id="IPR029062">
    <property type="entry name" value="Class_I_gatase-like"/>
</dbReference>
<sequence>MSFTVRGGRLFRDGQPFLAQGVDYHPSEAGCRIWTEWDPEAIAQDFAGMAGAGLNTVRFFVFWRDFEPEPGRIDKEMLGRLRHVVDTAAAADLACVVSLFTIWMNGQLIDPAWREGRSLWRDGDMLALEEEFATAVAREVGGCDNLLAFDLGDEIGCVDPGEAAASTLAEVAGWQARLAAVLRLEAPDVLVMQANDASGVLGPSPFGADNSAALDLIGVHGFPVWAPGSIESTLSFKATNLTSFLVRYACAYGVPFVDELGSYGVDDATAAAYLRASAASAIGNGASGILVWCWQDIASEAEPYTDRPMERFAGLHRLDGSAKPAMRDYRRVVGAAPELAVRRPRPSVAVYLPQWVRAAGRSYLDNGVATVATFFSYLLLKRAHLDFDIVADDLAGYDLVVCPSVAHVTLPDLRKLRAVCDRGATVYFSLGDHLHGFPGEPLVGAEIVDHSPPSDGKSAFRWDSDEWAVDWAATRTRTTTLRPTTAEVIGRYPDGSPCLLQNRVGDGRFLFTNVPFEAQLDRPERLTAAAWECFYRRIAGVAGIAPVADCPDPDVEILPADGADDRRFVVVNHAATPSDTEISWSGGTVRVELAAKDWTIVHVPPDREDR</sequence>
<organism evidence="6 7">
    <name type="scientific">Pseudonocardia xinjiangensis</name>
    <dbReference type="NCBI Taxonomy" id="75289"/>
    <lineage>
        <taxon>Bacteria</taxon>
        <taxon>Bacillati</taxon>
        <taxon>Actinomycetota</taxon>
        <taxon>Actinomycetes</taxon>
        <taxon>Pseudonocardiales</taxon>
        <taxon>Pseudonocardiaceae</taxon>
        <taxon>Pseudonocardia</taxon>
    </lineage>
</organism>
<dbReference type="EMBL" id="JAAXKY010000005">
    <property type="protein sequence ID" value="NMH76175.1"/>
    <property type="molecule type" value="Genomic_DNA"/>
</dbReference>
<dbReference type="RefSeq" id="WP_169394248.1">
    <property type="nucleotide sequence ID" value="NZ_BAAAJH010000011.1"/>
</dbReference>
<comment type="similarity">
    <text evidence="3">Belongs to the glycosyl hydrolase 5 (cellulase A) family.</text>
</comment>
<dbReference type="Gene3D" id="3.40.50.880">
    <property type="match status" value="1"/>
</dbReference>
<dbReference type="SUPFAM" id="SSF52317">
    <property type="entry name" value="Class I glutamine amidotransferase-like"/>
    <property type="match status" value="1"/>
</dbReference>
<evidence type="ECO:0000256" key="1">
    <source>
        <dbReference type="ARBA" id="ARBA00022801"/>
    </source>
</evidence>
<dbReference type="InterPro" id="IPR013738">
    <property type="entry name" value="Beta_galactosidase_Trimer"/>
</dbReference>
<reference evidence="6 7" key="1">
    <citation type="submission" date="2020-04" db="EMBL/GenBank/DDBJ databases">
        <authorList>
            <person name="Klaysubun C."/>
            <person name="Duangmal K."/>
            <person name="Lipun K."/>
        </authorList>
    </citation>
    <scope>NUCLEOTIDE SEQUENCE [LARGE SCALE GENOMIC DNA]</scope>
    <source>
        <strain evidence="6 7">JCM 11839</strain>
    </source>
</reference>
<evidence type="ECO:0000313" key="7">
    <source>
        <dbReference type="Proteomes" id="UP001296706"/>
    </source>
</evidence>
<accession>A0ABX1RAL6</accession>
<comment type="caution">
    <text evidence="6">The sequence shown here is derived from an EMBL/GenBank/DDBJ whole genome shotgun (WGS) entry which is preliminary data.</text>
</comment>
<evidence type="ECO:0000259" key="5">
    <source>
        <dbReference type="Pfam" id="PF08532"/>
    </source>
</evidence>
<dbReference type="CDD" id="cd03143">
    <property type="entry name" value="A4_beta-galactosidase_middle_domain"/>
    <property type="match status" value="1"/>
</dbReference>
<name>A0ABX1RAL6_9PSEU</name>
<dbReference type="InterPro" id="IPR017853">
    <property type="entry name" value="GH"/>
</dbReference>
<keyword evidence="7" id="KW-1185">Reference proteome</keyword>
<feature type="domain" description="Glycoside hydrolase family 5" evidence="4">
    <location>
        <begin position="15"/>
        <end position="192"/>
    </location>
</feature>
<gene>
    <name evidence="6" type="ORF">HF577_03490</name>
</gene>
<keyword evidence="2 3" id="KW-0326">Glycosidase</keyword>
<dbReference type="Pfam" id="PF08532">
    <property type="entry name" value="Glyco_hydro_42M"/>
    <property type="match status" value="1"/>
</dbReference>
<evidence type="ECO:0000313" key="6">
    <source>
        <dbReference type="EMBL" id="NMH76175.1"/>
    </source>
</evidence>
<dbReference type="Gene3D" id="3.20.20.80">
    <property type="entry name" value="Glycosidases"/>
    <property type="match status" value="1"/>
</dbReference>
<evidence type="ECO:0000256" key="3">
    <source>
        <dbReference type="RuleBase" id="RU361153"/>
    </source>
</evidence>
<evidence type="ECO:0000256" key="2">
    <source>
        <dbReference type="ARBA" id="ARBA00023295"/>
    </source>
</evidence>
<dbReference type="Proteomes" id="UP001296706">
    <property type="component" value="Unassembled WGS sequence"/>
</dbReference>